<dbReference type="InterPro" id="IPR003661">
    <property type="entry name" value="HisK_dim/P_dom"/>
</dbReference>
<sequence length="444" mass="49834">MKKLIVSLVLVVLVTIASLGWSISEFASFYHQEDDQPNPANQLAALTLMGAGLAKTLDNHQLQSQAFLTSWNQHNIEQLALMGSVEFILPPSLKAQFDTDKFLMLESDEGISLHYLLSSTGQVLNITTPLIIENDSGLNLNRLYTMLFYLGVVLILLLWVSPLIRRLINLSQATQAFGMGELQQRITVSKTSYIGTIEAEFNRMADRIQQLLDDNKLLSRAVSHDLKTPIARLRFGIEALEETQNPQLKIKYFQRMNRDLDTMEDLVMTLLSYARLGQGDIPLNRKAIELNAWLQNKVLDHDDGEHQIELLSIPQAVTVNVDPKYLSMQMNNLLSNAQRFSRSHIRVSLAVEHQVLWIHVDDDGQGIDELEAMQVIKPFVRGKHSRGNMGHGMGLAIVDRIGLWMGSKLHISRAPELGGARLSLAFESCSISDSAVRLYNVKAL</sequence>
<evidence type="ECO:0000256" key="4">
    <source>
        <dbReference type="ARBA" id="ARBA00022475"/>
    </source>
</evidence>
<dbReference type="InterPro" id="IPR036097">
    <property type="entry name" value="HisK_dim/P_sf"/>
</dbReference>
<feature type="domain" description="Histidine kinase" evidence="11">
    <location>
        <begin position="221"/>
        <end position="430"/>
    </location>
</feature>
<evidence type="ECO:0000313" key="14">
    <source>
        <dbReference type="Proteomes" id="UP000055702"/>
    </source>
</evidence>
<keyword evidence="8 13" id="KW-0418">Kinase</keyword>
<accession>A0A106BWL7</accession>
<dbReference type="SMART" id="SM00304">
    <property type="entry name" value="HAMP"/>
    <property type="match status" value="1"/>
</dbReference>
<dbReference type="InterPro" id="IPR036890">
    <property type="entry name" value="HATPase_C_sf"/>
</dbReference>
<dbReference type="CDD" id="cd06225">
    <property type="entry name" value="HAMP"/>
    <property type="match status" value="1"/>
</dbReference>
<dbReference type="Pfam" id="PF00672">
    <property type="entry name" value="HAMP"/>
    <property type="match status" value="1"/>
</dbReference>
<feature type="domain" description="HAMP" evidence="12">
    <location>
        <begin position="161"/>
        <end position="213"/>
    </location>
</feature>
<evidence type="ECO:0000256" key="9">
    <source>
        <dbReference type="ARBA" id="ARBA00022840"/>
    </source>
</evidence>
<organism evidence="13">
    <name type="scientific">Shewanella frigidimarina</name>
    <dbReference type="NCBI Taxonomy" id="56812"/>
    <lineage>
        <taxon>Bacteria</taxon>
        <taxon>Pseudomonadati</taxon>
        <taxon>Pseudomonadota</taxon>
        <taxon>Gammaproteobacteria</taxon>
        <taxon>Alteromonadales</taxon>
        <taxon>Shewanellaceae</taxon>
        <taxon>Shewanella</taxon>
    </lineage>
</organism>
<dbReference type="Pfam" id="PF00512">
    <property type="entry name" value="HisKA"/>
    <property type="match status" value="1"/>
</dbReference>
<protein>
    <recommendedName>
        <fullName evidence="3">histidine kinase</fullName>
        <ecNumber evidence="3">2.7.13.3</ecNumber>
    </recommendedName>
</protein>
<dbReference type="SUPFAM" id="SSF55874">
    <property type="entry name" value="ATPase domain of HSP90 chaperone/DNA topoisomerase II/histidine kinase"/>
    <property type="match status" value="1"/>
</dbReference>
<dbReference type="CDD" id="cd00082">
    <property type="entry name" value="HisKA"/>
    <property type="match status" value="1"/>
</dbReference>
<keyword evidence="9" id="KW-0067">ATP-binding</keyword>
<dbReference type="InterPro" id="IPR003594">
    <property type="entry name" value="HATPase_dom"/>
</dbReference>
<dbReference type="GO" id="GO:0005886">
    <property type="term" value="C:plasma membrane"/>
    <property type="evidence" value="ECO:0007669"/>
    <property type="project" value="UniProtKB-SubCell"/>
</dbReference>
<comment type="subcellular location">
    <subcellularLocation>
        <location evidence="2">Cell membrane</location>
        <topology evidence="2">Multi-pass membrane protein</topology>
    </subcellularLocation>
</comment>
<feature type="transmembrane region" description="Helical" evidence="10">
    <location>
        <begin position="143"/>
        <end position="164"/>
    </location>
</feature>
<evidence type="ECO:0000313" key="13">
    <source>
        <dbReference type="EMBL" id="KVW99778.1"/>
    </source>
</evidence>
<evidence type="ECO:0000256" key="2">
    <source>
        <dbReference type="ARBA" id="ARBA00004651"/>
    </source>
</evidence>
<dbReference type="InterPro" id="IPR005467">
    <property type="entry name" value="His_kinase_dom"/>
</dbReference>
<keyword evidence="10" id="KW-1133">Transmembrane helix</keyword>
<keyword evidence="5" id="KW-0597">Phosphoprotein</keyword>
<evidence type="ECO:0000256" key="1">
    <source>
        <dbReference type="ARBA" id="ARBA00000085"/>
    </source>
</evidence>
<dbReference type="SMART" id="SM00388">
    <property type="entry name" value="HisKA"/>
    <property type="match status" value="1"/>
</dbReference>
<name>A0A106BWL7_SHEFR</name>
<dbReference type="EC" id="2.7.13.3" evidence="3"/>
<dbReference type="Gene3D" id="1.10.287.130">
    <property type="match status" value="1"/>
</dbReference>
<dbReference type="InterPro" id="IPR003660">
    <property type="entry name" value="HAMP_dom"/>
</dbReference>
<dbReference type="PANTHER" id="PTHR44936">
    <property type="entry name" value="SENSOR PROTEIN CREC"/>
    <property type="match status" value="1"/>
</dbReference>
<dbReference type="PANTHER" id="PTHR44936:SF10">
    <property type="entry name" value="SENSOR PROTEIN RSTB"/>
    <property type="match status" value="1"/>
</dbReference>
<dbReference type="PROSITE" id="PS50885">
    <property type="entry name" value="HAMP"/>
    <property type="match status" value="1"/>
</dbReference>
<dbReference type="SUPFAM" id="SSF47384">
    <property type="entry name" value="Homodimeric domain of signal transducing histidine kinase"/>
    <property type="match status" value="1"/>
</dbReference>
<dbReference type="GO" id="GO:0005524">
    <property type="term" value="F:ATP binding"/>
    <property type="evidence" value="ECO:0007669"/>
    <property type="project" value="UniProtKB-KW"/>
</dbReference>
<evidence type="ECO:0000256" key="6">
    <source>
        <dbReference type="ARBA" id="ARBA00022679"/>
    </source>
</evidence>
<evidence type="ECO:0000256" key="10">
    <source>
        <dbReference type="SAM" id="Phobius"/>
    </source>
</evidence>
<dbReference type="Pfam" id="PF02518">
    <property type="entry name" value="HATPase_c"/>
    <property type="match status" value="1"/>
</dbReference>
<keyword evidence="10" id="KW-0812">Transmembrane</keyword>
<proteinExistence type="predicted"/>
<keyword evidence="7" id="KW-0547">Nucleotide-binding</keyword>
<dbReference type="InterPro" id="IPR050980">
    <property type="entry name" value="2C_sensor_his_kinase"/>
</dbReference>
<dbReference type="SMART" id="SM00387">
    <property type="entry name" value="HATPase_c"/>
    <property type="match status" value="1"/>
</dbReference>
<comment type="caution">
    <text evidence="13">The sequence shown here is derived from an EMBL/GenBank/DDBJ whole genome shotgun (WGS) entry which is preliminary data.</text>
</comment>
<evidence type="ECO:0000259" key="12">
    <source>
        <dbReference type="PROSITE" id="PS50885"/>
    </source>
</evidence>
<evidence type="ECO:0000256" key="8">
    <source>
        <dbReference type="ARBA" id="ARBA00022777"/>
    </source>
</evidence>
<keyword evidence="4" id="KW-1003">Cell membrane</keyword>
<dbReference type="EMBL" id="LRDC01000090">
    <property type="protein sequence ID" value="KVW99778.1"/>
    <property type="molecule type" value="Genomic_DNA"/>
</dbReference>
<keyword evidence="6" id="KW-0808">Transferase</keyword>
<gene>
    <name evidence="13" type="ORF">AWJ07_10740</name>
</gene>
<dbReference type="Gene3D" id="3.30.565.10">
    <property type="entry name" value="Histidine kinase-like ATPase, C-terminal domain"/>
    <property type="match status" value="1"/>
</dbReference>
<reference evidence="13 14" key="1">
    <citation type="submission" date="2016-01" db="EMBL/GenBank/DDBJ databases">
        <title>Draft genome of the antarctic isolate Shewanella frigidimarina Ag06-30.</title>
        <authorList>
            <person name="Parmeciano Di Noto G."/>
            <person name="Vazquez S."/>
            <person name="Mac Cormack W."/>
            <person name="Iriarte A."/>
            <person name="Quiroga C."/>
        </authorList>
    </citation>
    <scope>NUCLEOTIDE SEQUENCE [LARGE SCALE GENOMIC DNA]</scope>
    <source>
        <strain evidence="13 14">Ag06-30</strain>
    </source>
</reference>
<dbReference type="Proteomes" id="UP000055702">
    <property type="component" value="Unassembled WGS sequence"/>
</dbReference>
<evidence type="ECO:0000256" key="7">
    <source>
        <dbReference type="ARBA" id="ARBA00022741"/>
    </source>
</evidence>
<dbReference type="RefSeq" id="WP_059747963.1">
    <property type="nucleotide sequence ID" value="NZ_LRDC01000090.1"/>
</dbReference>
<evidence type="ECO:0000259" key="11">
    <source>
        <dbReference type="PROSITE" id="PS50109"/>
    </source>
</evidence>
<evidence type="ECO:0000256" key="3">
    <source>
        <dbReference type="ARBA" id="ARBA00012438"/>
    </source>
</evidence>
<dbReference type="PROSITE" id="PS50109">
    <property type="entry name" value="HIS_KIN"/>
    <property type="match status" value="1"/>
</dbReference>
<dbReference type="AlphaFoldDB" id="A0A106BWL7"/>
<keyword evidence="10" id="KW-0472">Membrane</keyword>
<evidence type="ECO:0000256" key="5">
    <source>
        <dbReference type="ARBA" id="ARBA00022553"/>
    </source>
</evidence>
<dbReference type="GO" id="GO:0000155">
    <property type="term" value="F:phosphorelay sensor kinase activity"/>
    <property type="evidence" value="ECO:0007669"/>
    <property type="project" value="InterPro"/>
</dbReference>
<comment type="catalytic activity">
    <reaction evidence="1">
        <text>ATP + protein L-histidine = ADP + protein N-phospho-L-histidine.</text>
        <dbReference type="EC" id="2.7.13.3"/>
    </reaction>
</comment>